<name>A0A369W491_9HYPH</name>
<dbReference type="PANTHER" id="PTHR34979:SF1">
    <property type="entry name" value="INNER MEMBRANE PROTEIN YGAZ"/>
    <property type="match status" value="1"/>
</dbReference>
<evidence type="ECO:0000256" key="2">
    <source>
        <dbReference type="ARBA" id="ARBA00010735"/>
    </source>
</evidence>
<evidence type="ECO:0000256" key="4">
    <source>
        <dbReference type="ARBA" id="ARBA00022475"/>
    </source>
</evidence>
<reference evidence="10" key="1">
    <citation type="submission" date="2018-07" db="EMBL/GenBank/DDBJ databases">
        <authorList>
            <person name="Liu B.-T."/>
            <person name="Du Z."/>
        </authorList>
    </citation>
    <scope>NUCLEOTIDE SEQUENCE [LARGE SCALE GENOMIC DNA]</scope>
    <source>
        <strain evidence="10">XYN52</strain>
    </source>
</reference>
<evidence type="ECO:0000256" key="5">
    <source>
        <dbReference type="ARBA" id="ARBA00022692"/>
    </source>
</evidence>
<keyword evidence="10" id="KW-1185">Reference proteome</keyword>
<evidence type="ECO:0000256" key="8">
    <source>
        <dbReference type="SAM" id="Phobius"/>
    </source>
</evidence>
<dbReference type="EMBL" id="QQNH01000006">
    <property type="protein sequence ID" value="RDE09368.1"/>
    <property type="molecule type" value="Genomic_DNA"/>
</dbReference>
<proteinExistence type="inferred from homology"/>
<dbReference type="GO" id="GO:0005886">
    <property type="term" value="C:plasma membrane"/>
    <property type="evidence" value="ECO:0007669"/>
    <property type="project" value="UniProtKB-SubCell"/>
</dbReference>
<keyword evidence="6 8" id="KW-1133">Transmembrane helix</keyword>
<feature type="transmembrane region" description="Helical" evidence="8">
    <location>
        <begin position="142"/>
        <end position="162"/>
    </location>
</feature>
<dbReference type="AlphaFoldDB" id="A0A369W491"/>
<evidence type="ECO:0000256" key="1">
    <source>
        <dbReference type="ARBA" id="ARBA00004651"/>
    </source>
</evidence>
<dbReference type="PANTHER" id="PTHR34979">
    <property type="entry name" value="INNER MEMBRANE PROTEIN YGAZ"/>
    <property type="match status" value="1"/>
</dbReference>
<dbReference type="OrthoDB" id="9803444at2"/>
<gene>
    <name evidence="9" type="ORF">DVH29_06065</name>
</gene>
<sequence>MSAPPASFRLGAQISMPFTIGYVPVGIAFGIAAIKVGLSPLEAVFISAAVYAGASQFLVLALLGGGAPILVTALSIIATNVRHIFYGPALIEKARDRADKRHAWAWSFWLSDGAFASALIGLNRSKDNFSPRYMFGIGFGPYFAWLAGTIIGAYFGAVLGAYPVIDAAMEFLMPALFLAMMLSMLDRETVPVVIVTALAAIGLTLTVSVTVGIIGGMVVGALAGLVPWRRLGR</sequence>
<keyword evidence="4" id="KW-1003">Cell membrane</keyword>
<dbReference type="RefSeq" id="WP_114645278.1">
    <property type="nucleotide sequence ID" value="NZ_QQNH01000006.1"/>
</dbReference>
<feature type="transmembrane region" description="Helical" evidence="8">
    <location>
        <begin position="12"/>
        <end position="34"/>
    </location>
</feature>
<dbReference type="Proteomes" id="UP000253759">
    <property type="component" value="Unassembled WGS sequence"/>
</dbReference>
<keyword evidence="7 8" id="KW-0472">Membrane</keyword>
<feature type="transmembrane region" description="Helical" evidence="8">
    <location>
        <begin position="167"/>
        <end position="185"/>
    </location>
</feature>
<organism evidence="9 10">
    <name type="scientific">Pelagibacterium lacus</name>
    <dbReference type="NCBI Taxonomy" id="2282655"/>
    <lineage>
        <taxon>Bacteria</taxon>
        <taxon>Pseudomonadati</taxon>
        <taxon>Pseudomonadota</taxon>
        <taxon>Alphaproteobacteria</taxon>
        <taxon>Hyphomicrobiales</taxon>
        <taxon>Devosiaceae</taxon>
        <taxon>Pelagibacterium</taxon>
    </lineage>
</organism>
<comment type="caution">
    <text evidence="9">The sequence shown here is derived from an EMBL/GenBank/DDBJ whole genome shotgun (WGS) entry which is preliminary data.</text>
</comment>
<evidence type="ECO:0000313" key="9">
    <source>
        <dbReference type="EMBL" id="RDE09368.1"/>
    </source>
</evidence>
<dbReference type="GO" id="GO:1903785">
    <property type="term" value="P:L-valine transmembrane transport"/>
    <property type="evidence" value="ECO:0007669"/>
    <property type="project" value="TreeGrafter"/>
</dbReference>
<evidence type="ECO:0000256" key="7">
    <source>
        <dbReference type="ARBA" id="ARBA00023136"/>
    </source>
</evidence>
<comment type="subcellular location">
    <subcellularLocation>
        <location evidence="1">Cell membrane</location>
        <topology evidence="1">Multi-pass membrane protein</topology>
    </subcellularLocation>
</comment>
<keyword evidence="3" id="KW-0813">Transport</keyword>
<dbReference type="InterPro" id="IPR011606">
    <property type="entry name" value="Brnchd-chn_aa_trnsp_permease"/>
</dbReference>
<comment type="similarity">
    <text evidence="2">Belongs to the AzlC family.</text>
</comment>
<protein>
    <submittedName>
        <fullName evidence="9">Branched-chain amino acid ABC transporter permease</fullName>
    </submittedName>
</protein>
<evidence type="ECO:0000256" key="6">
    <source>
        <dbReference type="ARBA" id="ARBA00022989"/>
    </source>
</evidence>
<keyword evidence="5 8" id="KW-0812">Transmembrane</keyword>
<evidence type="ECO:0000313" key="10">
    <source>
        <dbReference type="Proteomes" id="UP000253759"/>
    </source>
</evidence>
<accession>A0A369W491</accession>
<feature type="transmembrane region" description="Helical" evidence="8">
    <location>
        <begin position="197"/>
        <end position="226"/>
    </location>
</feature>
<dbReference type="Pfam" id="PF03591">
    <property type="entry name" value="AzlC"/>
    <property type="match status" value="1"/>
</dbReference>
<feature type="transmembrane region" description="Helical" evidence="8">
    <location>
        <begin position="103"/>
        <end position="122"/>
    </location>
</feature>
<evidence type="ECO:0000256" key="3">
    <source>
        <dbReference type="ARBA" id="ARBA00022448"/>
    </source>
</evidence>